<comment type="caution">
    <text evidence="2">The sequence shown here is derived from an EMBL/GenBank/DDBJ whole genome shotgun (WGS) entry which is preliminary data.</text>
</comment>
<evidence type="ECO:0000313" key="3">
    <source>
        <dbReference type="Proteomes" id="UP000184233"/>
    </source>
</evidence>
<dbReference type="AlphaFoldDB" id="A0A1M3KVD2"/>
<protein>
    <submittedName>
        <fullName evidence="2">Uncharacterized protein</fullName>
    </submittedName>
</protein>
<dbReference type="Proteomes" id="UP000184233">
    <property type="component" value="Unassembled WGS sequence"/>
</dbReference>
<evidence type="ECO:0000313" key="2">
    <source>
        <dbReference type="EMBL" id="OJX56347.1"/>
    </source>
</evidence>
<organism evidence="2 3">
    <name type="scientific">Candidatus Kapaibacterium thiocyanatum</name>
    <dbReference type="NCBI Taxonomy" id="1895771"/>
    <lineage>
        <taxon>Bacteria</taxon>
        <taxon>Pseudomonadati</taxon>
        <taxon>Candidatus Kapaibacteriota</taxon>
        <taxon>Candidatus Kapaibacteriia</taxon>
        <taxon>Candidatus Kapaibacteriales</taxon>
        <taxon>Candidatus Kapaibacteriaceae</taxon>
        <taxon>Candidatus Kapaibacterium</taxon>
    </lineage>
</organism>
<evidence type="ECO:0000256" key="1">
    <source>
        <dbReference type="SAM" id="SignalP"/>
    </source>
</evidence>
<dbReference type="STRING" id="1895771.BGO89_13520"/>
<feature type="signal peptide" evidence="1">
    <location>
        <begin position="1"/>
        <end position="27"/>
    </location>
</feature>
<keyword evidence="1" id="KW-0732">Signal</keyword>
<accession>A0A1M3KVD2</accession>
<gene>
    <name evidence="2" type="ORF">BGO89_13520</name>
</gene>
<feature type="chain" id="PRO_5012363759" evidence="1">
    <location>
        <begin position="28"/>
        <end position="351"/>
    </location>
</feature>
<reference evidence="2 3" key="1">
    <citation type="submission" date="2016-09" db="EMBL/GenBank/DDBJ databases">
        <title>Genome-resolved meta-omics ties microbial dynamics to process performance in biotechnology for thiocyanate degradation.</title>
        <authorList>
            <person name="Kantor R.S."/>
            <person name="Huddy R.J."/>
            <person name="Iyer R."/>
            <person name="Thomas B.C."/>
            <person name="Brown C.T."/>
            <person name="Anantharaman K."/>
            <person name="Tringe S."/>
            <person name="Hettich R.L."/>
            <person name="Harrison S.T."/>
            <person name="Banfield J.F."/>
        </authorList>
    </citation>
    <scope>NUCLEOTIDE SEQUENCE [LARGE SCALE GENOMIC DNA]</scope>
    <source>
        <strain evidence="2">59-99</strain>
    </source>
</reference>
<sequence>MFSMFRWAIGITAVCLLFLITTTPVVAQCDSLRQFYPPGAKVYPQTPNGLDTTHPVDPRKFVAQWHFETQSDSTITRFVFDDFVSNGRRVWLSNWCEGKTWNWDKTTQQYVNEVTNAQLSSISHTTYMPVIAGDTIGFYRHAYWLRRGPSTGSLAKYVSGDVVSYSVELVRKSDGQRMALLDTVRISQSGASSPCVYMWYPLASKVRYVIPSVISDTTYACVRVNVYTSGSDNDVFSRTDLFATLNARIFLNNPYFENFMATVNSENACGAATGGCGMTVTNGTSGSVNAAVTSSSITLVKAFSQAGYLVSSTAVTTWPSTVALSTGAGLYIVCGVNSSGTVVCTNTMLVP</sequence>
<proteinExistence type="predicted"/>
<dbReference type="EMBL" id="MKVH01000025">
    <property type="protein sequence ID" value="OJX56347.1"/>
    <property type="molecule type" value="Genomic_DNA"/>
</dbReference>
<name>A0A1M3KVD2_9BACT</name>